<proteinExistence type="predicted"/>
<gene>
    <name evidence="2" type="ORF">ACFSQ6_13930</name>
</gene>
<sequence length="124" mass="13997">MENIDIQIHKALNSEIAELSSSEIIIRSLEDGVDLVGNLYYQGIDRVVIYEKNITPAFFDLKTGLAGEILQKFTNYRLRTVIVGDFSRYSSNSLRDFILESNKGHQINFVSTLEEAINLLSPNA</sequence>
<protein>
    <submittedName>
        <fullName evidence="2">DUF4180 domain-containing protein</fullName>
    </submittedName>
</protein>
<evidence type="ECO:0000313" key="3">
    <source>
        <dbReference type="Proteomes" id="UP001597418"/>
    </source>
</evidence>
<dbReference type="Pfam" id="PF13788">
    <property type="entry name" value="DUF4180"/>
    <property type="match status" value="1"/>
</dbReference>
<accession>A0ABW5UII5</accession>
<dbReference type="RefSeq" id="WP_197464746.1">
    <property type="nucleotide sequence ID" value="NZ_JBHUMB010000014.1"/>
</dbReference>
<evidence type="ECO:0000313" key="2">
    <source>
        <dbReference type="EMBL" id="MFD2744492.1"/>
    </source>
</evidence>
<evidence type="ECO:0000259" key="1">
    <source>
        <dbReference type="Pfam" id="PF13788"/>
    </source>
</evidence>
<comment type="caution">
    <text evidence="2">The sequence shown here is derived from an EMBL/GenBank/DDBJ whole genome shotgun (WGS) entry which is preliminary data.</text>
</comment>
<organism evidence="2 3">
    <name type="scientific">Sphingobacterium populi</name>
    <dbReference type="NCBI Taxonomy" id="1812824"/>
    <lineage>
        <taxon>Bacteria</taxon>
        <taxon>Pseudomonadati</taxon>
        <taxon>Bacteroidota</taxon>
        <taxon>Sphingobacteriia</taxon>
        <taxon>Sphingobacteriales</taxon>
        <taxon>Sphingobacteriaceae</taxon>
        <taxon>Sphingobacterium</taxon>
    </lineage>
</organism>
<dbReference type="Proteomes" id="UP001597418">
    <property type="component" value="Unassembled WGS sequence"/>
</dbReference>
<keyword evidence="3" id="KW-1185">Reference proteome</keyword>
<feature type="domain" description="DUF4180" evidence="1">
    <location>
        <begin position="13"/>
        <end position="118"/>
    </location>
</feature>
<reference evidence="3" key="1">
    <citation type="journal article" date="2019" name="Int. J. Syst. Evol. Microbiol.">
        <title>The Global Catalogue of Microorganisms (GCM) 10K type strain sequencing project: providing services to taxonomists for standard genome sequencing and annotation.</title>
        <authorList>
            <consortium name="The Broad Institute Genomics Platform"/>
            <consortium name="The Broad Institute Genome Sequencing Center for Infectious Disease"/>
            <person name="Wu L."/>
            <person name="Ma J."/>
        </authorList>
    </citation>
    <scope>NUCLEOTIDE SEQUENCE [LARGE SCALE GENOMIC DNA]</scope>
    <source>
        <strain evidence="3">KCTC 42247</strain>
    </source>
</reference>
<name>A0ABW5UII5_9SPHI</name>
<dbReference type="EMBL" id="JBHUMB010000014">
    <property type="protein sequence ID" value="MFD2744492.1"/>
    <property type="molecule type" value="Genomic_DNA"/>
</dbReference>
<dbReference type="InterPro" id="IPR025438">
    <property type="entry name" value="DUF4180"/>
</dbReference>